<dbReference type="GO" id="GO:0004459">
    <property type="term" value="F:L-lactate dehydrogenase (NAD+) activity"/>
    <property type="evidence" value="ECO:0007669"/>
    <property type="project" value="UniProtKB-EC"/>
</dbReference>
<dbReference type="Gene3D" id="3.90.110.10">
    <property type="entry name" value="Lactate dehydrogenase/glycoside hydrolase, family 4, C-terminal"/>
    <property type="match status" value="1"/>
</dbReference>
<evidence type="ECO:0000256" key="3">
    <source>
        <dbReference type="ARBA" id="ARBA00023002"/>
    </source>
</evidence>
<organism evidence="9">
    <name type="scientific">Symploca sp. SIO1C4</name>
    <dbReference type="NCBI Taxonomy" id="2607765"/>
    <lineage>
        <taxon>Bacteria</taxon>
        <taxon>Bacillati</taxon>
        <taxon>Cyanobacteriota</taxon>
        <taxon>Cyanophyceae</taxon>
        <taxon>Coleofasciculales</taxon>
        <taxon>Coleofasciculaceae</taxon>
        <taxon>Symploca</taxon>
    </lineage>
</organism>
<dbReference type="AlphaFoldDB" id="A0A6B3NFD7"/>
<evidence type="ECO:0000313" key="9">
    <source>
        <dbReference type="EMBL" id="NER28371.1"/>
    </source>
</evidence>
<dbReference type="InterPro" id="IPR001557">
    <property type="entry name" value="L-lactate/malate_DH"/>
</dbReference>
<sequence length="192" mass="20478">MSSPLSSLTACHHHRVAIIGSGRVGSTLVERIIQKNLADVVLLDIVEGMPQAIALDLLEAQGIDGHDCQIVGTNDYAETAGSDVVVITAGIPRKPGMSRDDLLKTNAQIVVNVARYAIAYSPNALFIVVTNPLDVMTYLTWQTTKLPAHRVMGMAGILDSARFQAFIAMELGICSQDVKAMVLGGHGDLMVP</sequence>
<dbReference type="Pfam" id="PF00056">
    <property type="entry name" value="Ldh_1_N"/>
    <property type="match status" value="1"/>
</dbReference>
<dbReference type="PANTHER" id="PTHR43128">
    <property type="entry name" value="L-2-HYDROXYCARBOXYLATE DEHYDROGENASE (NAD(P)(+))"/>
    <property type="match status" value="1"/>
</dbReference>
<comment type="similarity">
    <text evidence="1">Belongs to the LDH/MDH superfamily. LDH family.</text>
</comment>
<keyword evidence="4" id="KW-0520">NAD</keyword>
<accession>A0A6B3NFD7</accession>
<dbReference type="SUPFAM" id="SSF56327">
    <property type="entry name" value="LDH C-terminal domain-like"/>
    <property type="match status" value="1"/>
</dbReference>
<dbReference type="EMBL" id="JAAHFQ010000205">
    <property type="protein sequence ID" value="NER28371.1"/>
    <property type="molecule type" value="Genomic_DNA"/>
</dbReference>
<name>A0A6B3NFD7_9CYAN</name>
<feature type="domain" description="Lactate/malate dehydrogenase N-terminal" evidence="7">
    <location>
        <begin position="15"/>
        <end position="153"/>
    </location>
</feature>
<dbReference type="PRINTS" id="PR00086">
    <property type="entry name" value="LLDHDRGNASE"/>
</dbReference>
<gene>
    <name evidence="9" type="ORF">F6J89_12240</name>
</gene>
<evidence type="ECO:0000256" key="1">
    <source>
        <dbReference type="ARBA" id="ARBA00006054"/>
    </source>
</evidence>
<feature type="non-terminal residue" evidence="9">
    <location>
        <position position="192"/>
    </location>
</feature>
<feature type="domain" description="Lactate/malate dehydrogenase C-terminal" evidence="8">
    <location>
        <begin position="158"/>
        <end position="192"/>
    </location>
</feature>
<comment type="catalytic activity">
    <reaction evidence="5">
        <text>(S)-lactate + NAD(+) = pyruvate + NADH + H(+)</text>
        <dbReference type="Rhea" id="RHEA:23444"/>
        <dbReference type="ChEBI" id="CHEBI:15361"/>
        <dbReference type="ChEBI" id="CHEBI:15378"/>
        <dbReference type="ChEBI" id="CHEBI:16651"/>
        <dbReference type="ChEBI" id="CHEBI:57540"/>
        <dbReference type="ChEBI" id="CHEBI:57945"/>
        <dbReference type="EC" id="1.1.1.27"/>
    </reaction>
</comment>
<dbReference type="InterPro" id="IPR015955">
    <property type="entry name" value="Lactate_DH/Glyco_Ohase_4_C"/>
</dbReference>
<dbReference type="InterPro" id="IPR036291">
    <property type="entry name" value="NAD(P)-bd_dom_sf"/>
</dbReference>
<keyword evidence="3 6" id="KW-0560">Oxidoreductase</keyword>
<evidence type="ECO:0000256" key="4">
    <source>
        <dbReference type="ARBA" id="ARBA00023027"/>
    </source>
</evidence>
<evidence type="ECO:0000259" key="8">
    <source>
        <dbReference type="Pfam" id="PF02866"/>
    </source>
</evidence>
<comment type="caution">
    <text evidence="9">The sequence shown here is derived from an EMBL/GenBank/DDBJ whole genome shotgun (WGS) entry which is preliminary data.</text>
</comment>
<dbReference type="Gene3D" id="3.40.50.720">
    <property type="entry name" value="NAD(P)-binding Rossmann-like Domain"/>
    <property type="match status" value="1"/>
</dbReference>
<dbReference type="Pfam" id="PF02866">
    <property type="entry name" value="Ldh_1_C"/>
    <property type="match status" value="1"/>
</dbReference>
<dbReference type="GO" id="GO:0006089">
    <property type="term" value="P:lactate metabolic process"/>
    <property type="evidence" value="ECO:0007669"/>
    <property type="project" value="TreeGrafter"/>
</dbReference>
<proteinExistence type="inferred from homology"/>
<evidence type="ECO:0000256" key="5">
    <source>
        <dbReference type="ARBA" id="ARBA00049258"/>
    </source>
</evidence>
<evidence type="ECO:0000259" key="7">
    <source>
        <dbReference type="Pfam" id="PF00056"/>
    </source>
</evidence>
<dbReference type="EC" id="1.1.1.27" evidence="2"/>
<protein>
    <recommendedName>
        <fullName evidence="2">L-lactate dehydrogenase</fullName>
        <ecNumber evidence="2">1.1.1.27</ecNumber>
    </recommendedName>
</protein>
<dbReference type="InterPro" id="IPR022383">
    <property type="entry name" value="Lactate/malate_DH_C"/>
</dbReference>
<dbReference type="FunFam" id="3.40.50.720:FF:000018">
    <property type="entry name" value="Malate dehydrogenase"/>
    <property type="match status" value="1"/>
</dbReference>
<dbReference type="PANTHER" id="PTHR43128:SF16">
    <property type="entry name" value="L-LACTATE DEHYDROGENASE"/>
    <property type="match status" value="1"/>
</dbReference>
<evidence type="ECO:0000256" key="6">
    <source>
        <dbReference type="RuleBase" id="RU003369"/>
    </source>
</evidence>
<reference evidence="9" key="1">
    <citation type="submission" date="2019-11" db="EMBL/GenBank/DDBJ databases">
        <title>Genomic insights into an expanded diversity of filamentous marine cyanobacteria reveals the extraordinary biosynthetic potential of Moorea and Okeania.</title>
        <authorList>
            <person name="Ferreira Leao T."/>
            <person name="Wang M."/>
            <person name="Moss N."/>
            <person name="Da Silva R."/>
            <person name="Sanders J."/>
            <person name="Nurk S."/>
            <person name="Gurevich A."/>
            <person name="Humphrey G."/>
            <person name="Reher R."/>
            <person name="Zhu Q."/>
            <person name="Belda-Ferre P."/>
            <person name="Glukhov E."/>
            <person name="Rex R."/>
            <person name="Dorrestein P.C."/>
            <person name="Knight R."/>
            <person name="Pevzner P."/>
            <person name="Gerwick W.H."/>
            <person name="Gerwick L."/>
        </authorList>
    </citation>
    <scope>NUCLEOTIDE SEQUENCE</scope>
    <source>
        <strain evidence="9">SIO1C4</strain>
    </source>
</reference>
<evidence type="ECO:0000256" key="2">
    <source>
        <dbReference type="ARBA" id="ARBA00012967"/>
    </source>
</evidence>
<dbReference type="SUPFAM" id="SSF51735">
    <property type="entry name" value="NAD(P)-binding Rossmann-fold domains"/>
    <property type="match status" value="1"/>
</dbReference>
<dbReference type="InterPro" id="IPR001236">
    <property type="entry name" value="Lactate/malate_DH_N"/>
</dbReference>